<comment type="caution">
    <text evidence="1">The sequence shown here is derived from an EMBL/GenBank/DDBJ whole genome shotgun (WGS) entry which is preliminary data.</text>
</comment>
<dbReference type="OrthoDB" id="5979581at2759"/>
<protein>
    <recommendedName>
        <fullName evidence="3">Protein kinase domain-containing protein</fullName>
    </recommendedName>
</protein>
<dbReference type="Proteomes" id="UP000266861">
    <property type="component" value="Unassembled WGS sequence"/>
</dbReference>
<name>A0A397IYH7_9GLOM</name>
<dbReference type="AlphaFoldDB" id="A0A397IYH7"/>
<reference evidence="1 2" key="1">
    <citation type="submission" date="2018-08" db="EMBL/GenBank/DDBJ databases">
        <title>Genome and evolution of the arbuscular mycorrhizal fungus Diversispora epigaea (formerly Glomus versiforme) and its bacterial endosymbionts.</title>
        <authorList>
            <person name="Sun X."/>
            <person name="Fei Z."/>
            <person name="Harrison M."/>
        </authorList>
    </citation>
    <scope>NUCLEOTIDE SEQUENCE [LARGE SCALE GENOMIC DNA]</scope>
    <source>
        <strain evidence="1 2">IT104</strain>
    </source>
</reference>
<evidence type="ECO:0000313" key="1">
    <source>
        <dbReference type="EMBL" id="RHZ81095.1"/>
    </source>
</evidence>
<evidence type="ECO:0000313" key="2">
    <source>
        <dbReference type="Proteomes" id="UP000266861"/>
    </source>
</evidence>
<dbReference type="EMBL" id="PQFF01000115">
    <property type="protein sequence ID" value="RHZ81095.1"/>
    <property type="molecule type" value="Genomic_DNA"/>
</dbReference>
<gene>
    <name evidence="1" type="ORF">Glove_123g107</name>
</gene>
<organism evidence="1 2">
    <name type="scientific">Diversispora epigaea</name>
    <dbReference type="NCBI Taxonomy" id="1348612"/>
    <lineage>
        <taxon>Eukaryota</taxon>
        <taxon>Fungi</taxon>
        <taxon>Fungi incertae sedis</taxon>
        <taxon>Mucoromycota</taxon>
        <taxon>Glomeromycotina</taxon>
        <taxon>Glomeromycetes</taxon>
        <taxon>Diversisporales</taxon>
        <taxon>Diversisporaceae</taxon>
        <taxon>Diversispora</taxon>
    </lineage>
</organism>
<proteinExistence type="predicted"/>
<keyword evidence="2" id="KW-1185">Reference proteome</keyword>
<dbReference type="InterPro" id="IPR011009">
    <property type="entry name" value="Kinase-like_dom_sf"/>
</dbReference>
<dbReference type="SUPFAM" id="SSF56112">
    <property type="entry name" value="Protein kinase-like (PK-like)"/>
    <property type="match status" value="1"/>
</dbReference>
<dbReference type="Gene3D" id="1.10.510.10">
    <property type="entry name" value="Transferase(Phosphotransferase) domain 1"/>
    <property type="match status" value="1"/>
</dbReference>
<accession>A0A397IYH7</accession>
<sequence length="132" mass="15445">MRGYVCQLRNEDEARAMSQSVLTRLHKGGYVHRDIRLPNILFIHGVTNYKYVLIDFEHTNVGGLVVSEWLKDWDDNTLTNKNKYTRQSDLYQFGKMLRNLNVVNSEAGKKFLDGLGNKRIHINNILGHEWIR</sequence>
<evidence type="ECO:0008006" key="3">
    <source>
        <dbReference type="Google" id="ProtNLM"/>
    </source>
</evidence>